<dbReference type="GO" id="GO:0000139">
    <property type="term" value="C:Golgi membrane"/>
    <property type="evidence" value="ECO:0007669"/>
    <property type="project" value="UniProtKB-SubCell"/>
</dbReference>
<keyword evidence="15" id="KW-1185">Reference proteome</keyword>
<evidence type="ECO:0000256" key="2">
    <source>
        <dbReference type="ARBA" id="ARBA00004922"/>
    </source>
</evidence>
<keyword evidence="5" id="KW-0808">Transferase</keyword>
<keyword evidence="11 12" id="KW-0464">Manganese</keyword>
<dbReference type="RefSeq" id="XP_024360393.1">
    <property type="nucleotide sequence ID" value="XM_024504625.2"/>
</dbReference>
<keyword evidence="6" id="KW-0812">Transmembrane</keyword>
<evidence type="ECO:0000256" key="12">
    <source>
        <dbReference type="RuleBase" id="RU363063"/>
    </source>
</evidence>
<dbReference type="EnsemblPlants" id="Pp3c22_10390V3.1">
    <property type="protein sequence ID" value="PAC:32903700.CDS.1"/>
    <property type="gene ID" value="Pp3c22_10390"/>
</dbReference>
<evidence type="ECO:0000256" key="1">
    <source>
        <dbReference type="ARBA" id="ARBA00004323"/>
    </source>
</evidence>
<comment type="pathway">
    <text evidence="2">Protein modification; protein glycosylation.</text>
</comment>
<gene>
    <name evidence="14" type="primary">LOC112274831</name>
    <name evidence="13" type="ORF">PHYPA_026976</name>
</gene>
<evidence type="ECO:0000256" key="4">
    <source>
        <dbReference type="ARBA" id="ARBA00022676"/>
    </source>
</evidence>
<evidence type="ECO:0000256" key="3">
    <source>
        <dbReference type="ARBA" id="ARBA00008661"/>
    </source>
</evidence>
<evidence type="ECO:0000256" key="5">
    <source>
        <dbReference type="ARBA" id="ARBA00022679"/>
    </source>
</evidence>
<reference evidence="14" key="3">
    <citation type="submission" date="2020-12" db="UniProtKB">
        <authorList>
            <consortium name="EnsemblPlants"/>
        </authorList>
    </citation>
    <scope>IDENTIFICATION</scope>
</reference>
<dbReference type="PANTHER" id="PTHR11214:SF351">
    <property type="entry name" value="BETA-1,3-GALACTOSYLTRANSFERASE PVG3"/>
    <property type="match status" value="1"/>
</dbReference>
<evidence type="ECO:0000256" key="6">
    <source>
        <dbReference type="ARBA" id="ARBA00022692"/>
    </source>
</evidence>
<evidence type="ECO:0000256" key="10">
    <source>
        <dbReference type="ARBA" id="ARBA00023136"/>
    </source>
</evidence>
<dbReference type="EMBL" id="ABEU02000022">
    <property type="protein sequence ID" value="PNR30660.1"/>
    <property type="molecule type" value="Genomic_DNA"/>
</dbReference>
<dbReference type="Proteomes" id="UP000006727">
    <property type="component" value="Chromosome 22"/>
</dbReference>
<sequence>MIQERETELRALMKGIATPTPHGPEFQNFSIFIGVFSTASKVERRNIIRLAYGIQHTNIANVSIRFVIGTPKGEEERLQLGLESLHYGDLLILDMEENMNKGKTWKYFSTVAIMGVHFDYVMKVDDDSYVRIHNLAASLAEQPRVDLYYGYVLPCENQNAYMNYIAGMGYILSWDLVQWIHESPIVRKRIGGYSEDRMTGDWLDAGNKALNRVNMKPMFYDHPAYKGRDRCSHELNPETILIHQLKSTALWLHVLRYFEGAHVTALSTPLRP</sequence>
<keyword evidence="4 12" id="KW-0328">Glycosyltransferase</keyword>
<organism evidence="13">
    <name type="scientific">Physcomitrium patens</name>
    <name type="common">Spreading-leaved earth moss</name>
    <name type="synonym">Physcomitrella patens</name>
    <dbReference type="NCBI Taxonomy" id="3218"/>
    <lineage>
        <taxon>Eukaryota</taxon>
        <taxon>Viridiplantae</taxon>
        <taxon>Streptophyta</taxon>
        <taxon>Embryophyta</taxon>
        <taxon>Bryophyta</taxon>
        <taxon>Bryophytina</taxon>
        <taxon>Bryopsida</taxon>
        <taxon>Funariidae</taxon>
        <taxon>Funariales</taxon>
        <taxon>Funariaceae</taxon>
        <taxon>Physcomitrium</taxon>
    </lineage>
</organism>
<accession>A0A2K1IN11</accession>
<dbReference type="InterPro" id="IPR002659">
    <property type="entry name" value="Glyco_trans_31"/>
</dbReference>
<evidence type="ECO:0000256" key="7">
    <source>
        <dbReference type="ARBA" id="ARBA00022968"/>
    </source>
</evidence>
<name>A0A2K1IN11_PHYPA</name>
<dbReference type="Gramene" id="Pp3c22_10390V3.1">
    <property type="protein sequence ID" value="PAC:32903700.CDS.1"/>
    <property type="gene ID" value="Pp3c22_10390"/>
</dbReference>
<protein>
    <recommendedName>
        <fullName evidence="12">Hexosyltransferase</fullName>
        <ecNumber evidence="12">2.4.1.-</ecNumber>
    </recommendedName>
</protein>
<dbReference type="PANTHER" id="PTHR11214">
    <property type="entry name" value="BETA-1,3-N-ACETYLGLUCOSAMINYLTRANSFERASE"/>
    <property type="match status" value="1"/>
</dbReference>
<dbReference type="EC" id="2.4.1.-" evidence="12"/>
<evidence type="ECO:0000256" key="8">
    <source>
        <dbReference type="ARBA" id="ARBA00022989"/>
    </source>
</evidence>
<evidence type="ECO:0000256" key="11">
    <source>
        <dbReference type="ARBA" id="ARBA00023211"/>
    </source>
</evidence>
<reference evidence="13 15" key="1">
    <citation type="journal article" date="2008" name="Science">
        <title>The Physcomitrella genome reveals evolutionary insights into the conquest of land by plants.</title>
        <authorList>
            <person name="Rensing S."/>
            <person name="Lang D."/>
            <person name="Zimmer A."/>
            <person name="Terry A."/>
            <person name="Salamov A."/>
            <person name="Shapiro H."/>
            <person name="Nishiyama T."/>
            <person name="Perroud P.-F."/>
            <person name="Lindquist E."/>
            <person name="Kamisugi Y."/>
            <person name="Tanahashi T."/>
            <person name="Sakakibara K."/>
            <person name="Fujita T."/>
            <person name="Oishi K."/>
            <person name="Shin-I T."/>
            <person name="Kuroki Y."/>
            <person name="Toyoda A."/>
            <person name="Suzuki Y."/>
            <person name="Hashimoto A."/>
            <person name="Yamaguchi K."/>
            <person name="Sugano A."/>
            <person name="Kohara Y."/>
            <person name="Fujiyama A."/>
            <person name="Anterola A."/>
            <person name="Aoki S."/>
            <person name="Ashton N."/>
            <person name="Barbazuk W.B."/>
            <person name="Barker E."/>
            <person name="Bennetzen J."/>
            <person name="Bezanilla M."/>
            <person name="Blankenship R."/>
            <person name="Cho S.H."/>
            <person name="Dutcher S."/>
            <person name="Estelle M."/>
            <person name="Fawcett J.A."/>
            <person name="Gundlach H."/>
            <person name="Hanada K."/>
            <person name="Heyl A."/>
            <person name="Hicks K.A."/>
            <person name="Hugh J."/>
            <person name="Lohr M."/>
            <person name="Mayer K."/>
            <person name="Melkozernov A."/>
            <person name="Murata T."/>
            <person name="Nelson D."/>
            <person name="Pils B."/>
            <person name="Prigge M."/>
            <person name="Reiss B."/>
            <person name="Renner T."/>
            <person name="Rombauts S."/>
            <person name="Rushton P."/>
            <person name="Sanderfoot A."/>
            <person name="Schween G."/>
            <person name="Shiu S.-H."/>
            <person name="Stueber K."/>
            <person name="Theodoulou F.L."/>
            <person name="Tu H."/>
            <person name="Van de Peer Y."/>
            <person name="Verrier P.J."/>
            <person name="Waters E."/>
            <person name="Wood A."/>
            <person name="Yang L."/>
            <person name="Cove D."/>
            <person name="Cuming A."/>
            <person name="Hasebe M."/>
            <person name="Lucas S."/>
            <person name="Mishler D.B."/>
            <person name="Reski R."/>
            <person name="Grigoriev I."/>
            <person name="Quatrano R.S."/>
            <person name="Boore J.L."/>
        </authorList>
    </citation>
    <scope>NUCLEOTIDE SEQUENCE [LARGE SCALE GENOMIC DNA]</scope>
    <source>
        <strain evidence="14 15">cv. Gransden 2004</strain>
    </source>
</reference>
<dbReference type="Pfam" id="PF01762">
    <property type="entry name" value="Galactosyl_T"/>
    <property type="match status" value="1"/>
</dbReference>
<keyword evidence="10" id="KW-0472">Membrane</keyword>
<proteinExistence type="inferred from homology"/>
<reference evidence="13 15" key="2">
    <citation type="journal article" date="2018" name="Plant J.">
        <title>The Physcomitrella patens chromosome-scale assembly reveals moss genome structure and evolution.</title>
        <authorList>
            <person name="Lang D."/>
            <person name="Ullrich K.K."/>
            <person name="Murat F."/>
            <person name="Fuchs J."/>
            <person name="Jenkins J."/>
            <person name="Haas F.B."/>
            <person name="Piednoel M."/>
            <person name="Gundlach H."/>
            <person name="Van Bel M."/>
            <person name="Meyberg R."/>
            <person name="Vives C."/>
            <person name="Morata J."/>
            <person name="Symeonidi A."/>
            <person name="Hiss M."/>
            <person name="Muchero W."/>
            <person name="Kamisugi Y."/>
            <person name="Saleh O."/>
            <person name="Blanc G."/>
            <person name="Decker E.L."/>
            <person name="van Gessel N."/>
            <person name="Grimwood J."/>
            <person name="Hayes R.D."/>
            <person name="Graham S.W."/>
            <person name="Gunter L.E."/>
            <person name="McDaniel S.F."/>
            <person name="Hoernstein S.N.W."/>
            <person name="Larsson A."/>
            <person name="Li F.W."/>
            <person name="Perroud P.F."/>
            <person name="Phillips J."/>
            <person name="Ranjan P."/>
            <person name="Rokshar D.S."/>
            <person name="Rothfels C.J."/>
            <person name="Schneider L."/>
            <person name="Shu S."/>
            <person name="Stevenson D.W."/>
            <person name="Thummler F."/>
            <person name="Tillich M."/>
            <person name="Villarreal Aguilar J.C."/>
            <person name="Widiez T."/>
            <person name="Wong G.K."/>
            <person name="Wymore A."/>
            <person name="Zhang Y."/>
            <person name="Zimmer A.D."/>
            <person name="Quatrano R.S."/>
            <person name="Mayer K.F.X."/>
            <person name="Goodstein D."/>
            <person name="Casacuberta J.M."/>
            <person name="Vandepoele K."/>
            <person name="Reski R."/>
            <person name="Cuming A.C."/>
            <person name="Tuskan G.A."/>
            <person name="Maumus F."/>
            <person name="Salse J."/>
            <person name="Schmutz J."/>
            <person name="Rensing S.A."/>
        </authorList>
    </citation>
    <scope>NUCLEOTIDE SEQUENCE [LARGE SCALE GENOMIC DNA]</scope>
    <source>
        <strain evidence="14 15">cv. Gransden 2004</strain>
    </source>
</reference>
<comment type="similarity">
    <text evidence="3 12">Belongs to the glycosyltransferase 31 family.</text>
</comment>
<dbReference type="STRING" id="3218.A0A2K1IN11"/>
<comment type="cofactor">
    <cofactor evidence="12">
        <name>Mn(2+)</name>
        <dbReference type="ChEBI" id="CHEBI:29035"/>
    </cofactor>
</comment>
<dbReference type="Gene3D" id="3.90.550.50">
    <property type="match status" value="1"/>
</dbReference>
<dbReference type="GO" id="GO:0016758">
    <property type="term" value="F:hexosyltransferase activity"/>
    <property type="evidence" value="ECO:0007669"/>
    <property type="project" value="InterPro"/>
</dbReference>
<comment type="subcellular location">
    <subcellularLocation>
        <location evidence="1 12">Golgi apparatus membrane</location>
        <topology evidence="1 12">Single-pass type II membrane protein</topology>
    </subcellularLocation>
</comment>
<dbReference type="GeneID" id="112274831"/>
<evidence type="ECO:0000313" key="14">
    <source>
        <dbReference type="EnsemblPlants" id="PAC:32903700.CDS.1"/>
    </source>
</evidence>
<dbReference type="AlphaFoldDB" id="A0A2K1IN11"/>
<dbReference type="PaxDb" id="3218-PP1S121_91V6.1"/>
<evidence type="ECO:0000256" key="9">
    <source>
        <dbReference type="ARBA" id="ARBA00023034"/>
    </source>
</evidence>
<keyword evidence="7" id="KW-0735">Signal-anchor</keyword>
<evidence type="ECO:0000313" key="15">
    <source>
        <dbReference type="Proteomes" id="UP000006727"/>
    </source>
</evidence>
<keyword evidence="8" id="KW-1133">Transmembrane helix</keyword>
<dbReference type="UniPathway" id="UPA00378"/>
<keyword evidence="9 12" id="KW-0333">Golgi apparatus</keyword>
<evidence type="ECO:0000313" key="13">
    <source>
        <dbReference type="EMBL" id="PNR30660.1"/>
    </source>
</evidence>